<dbReference type="RefSeq" id="WP_090072979.1">
    <property type="nucleotide sequence ID" value="NZ_FOVR01000006.1"/>
</dbReference>
<dbReference type="OrthoDB" id="8452523at2"/>
<name>A0A1I5HBV4_9HYPH</name>
<keyword evidence="2" id="KW-1185">Reference proteome</keyword>
<evidence type="ECO:0000313" key="2">
    <source>
        <dbReference type="Proteomes" id="UP000199236"/>
    </source>
</evidence>
<dbReference type="Proteomes" id="UP000199236">
    <property type="component" value="Unassembled WGS sequence"/>
</dbReference>
<dbReference type="STRING" id="655353.SAMN04488056_106145"/>
<gene>
    <name evidence="1" type="ORF">SAMN04488056_106145</name>
</gene>
<dbReference type="AlphaFoldDB" id="A0A1I5HBV4"/>
<dbReference type="EMBL" id="FOVR01000006">
    <property type="protein sequence ID" value="SFO45669.1"/>
    <property type="molecule type" value="Genomic_DNA"/>
</dbReference>
<proteinExistence type="predicted"/>
<evidence type="ECO:0000313" key="1">
    <source>
        <dbReference type="EMBL" id="SFO45669.1"/>
    </source>
</evidence>
<sequence length="199" mass="22227">MTLHFILPERRSMPQLPEPHDIDFRLLGRLLALKPWMPLLFGGHYSFADHLLNLAEIAPTDFQLEALLLFAHSAFDEPVMALIEELDDSHRFSANIKPIGQDDPYITRIRSSIRFAAGLERHPDVGTLRFLIAAQSATIQAELRDMGSGHASSVTKGAAITKHPIMPRAPESAAALWADRVEQHIPDRMAERNPERAAS</sequence>
<accession>A0A1I5HBV4</accession>
<reference evidence="1 2" key="1">
    <citation type="submission" date="2016-10" db="EMBL/GenBank/DDBJ databases">
        <authorList>
            <person name="de Groot N.N."/>
        </authorList>
    </citation>
    <scope>NUCLEOTIDE SEQUENCE [LARGE SCALE GENOMIC DNA]</scope>
    <source>
        <strain evidence="1 2">CGMCC 1.9157</strain>
    </source>
</reference>
<protein>
    <submittedName>
        <fullName evidence="1">Uncharacterized protein</fullName>
    </submittedName>
</protein>
<organism evidence="1 2">
    <name type="scientific">Cohaesibacter marisflavi</name>
    <dbReference type="NCBI Taxonomy" id="655353"/>
    <lineage>
        <taxon>Bacteria</taxon>
        <taxon>Pseudomonadati</taxon>
        <taxon>Pseudomonadota</taxon>
        <taxon>Alphaproteobacteria</taxon>
        <taxon>Hyphomicrobiales</taxon>
        <taxon>Cohaesibacteraceae</taxon>
    </lineage>
</organism>